<feature type="domain" description="Saccharopine dehydrogenase-like C-terminal" evidence="2">
    <location>
        <begin position="132"/>
        <end position="384"/>
    </location>
</feature>
<evidence type="ECO:0000313" key="6">
    <source>
        <dbReference type="Proteomes" id="UP000317180"/>
    </source>
</evidence>
<keyword evidence="3" id="KW-0067">ATP-binding</keyword>
<evidence type="ECO:0000313" key="5">
    <source>
        <dbReference type="Proteomes" id="UP000276178"/>
    </source>
</evidence>
<reference evidence="4 5" key="1">
    <citation type="submission" date="2018-10" db="EMBL/GenBank/DDBJ databases">
        <title>Phylogenomics of Brevibacillus.</title>
        <authorList>
            <person name="Dunlap C."/>
        </authorList>
    </citation>
    <scope>NUCLEOTIDE SEQUENCE [LARGE SCALE GENOMIC DNA]</scope>
    <source>
        <strain evidence="4 5">NRRL NRS 1219</strain>
    </source>
</reference>
<dbReference type="Proteomes" id="UP000276178">
    <property type="component" value="Unassembled WGS sequence"/>
</dbReference>
<dbReference type="Gene3D" id="3.40.50.720">
    <property type="entry name" value="NAD(P)-binding Rossmann-like Domain"/>
    <property type="match status" value="1"/>
</dbReference>
<dbReference type="OrthoDB" id="9769367at2"/>
<protein>
    <submittedName>
        <fullName evidence="3">ATP-binding protein</fullName>
    </submittedName>
    <submittedName>
        <fullName evidence="4">Saccharopine dehydrogenase-like oxidoreductase</fullName>
    </submittedName>
</protein>
<accession>A0A3M8AZJ9</accession>
<dbReference type="Pfam" id="PF03435">
    <property type="entry name" value="Sacchrp_dh_NADP"/>
    <property type="match status" value="1"/>
</dbReference>
<dbReference type="GeneID" id="82811059"/>
<dbReference type="AlphaFoldDB" id="A0A3M8AZJ9"/>
<keyword evidence="6" id="KW-1185">Reference proteome</keyword>
<organism evidence="4 5">
    <name type="scientific">Brevibacillus agri</name>
    <dbReference type="NCBI Taxonomy" id="51101"/>
    <lineage>
        <taxon>Bacteria</taxon>
        <taxon>Bacillati</taxon>
        <taxon>Bacillota</taxon>
        <taxon>Bacilli</taxon>
        <taxon>Bacillales</taxon>
        <taxon>Paenibacillaceae</taxon>
        <taxon>Brevibacillus</taxon>
    </lineage>
</organism>
<dbReference type="InterPro" id="IPR032095">
    <property type="entry name" value="Sacchrp_dh-like_C"/>
</dbReference>
<evidence type="ECO:0000259" key="1">
    <source>
        <dbReference type="Pfam" id="PF03435"/>
    </source>
</evidence>
<dbReference type="Gene3D" id="3.30.360.10">
    <property type="entry name" value="Dihydrodipicolinate Reductase, domain 2"/>
    <property type="match status" value="1"/>
</dbReference>
<dbReference type="RefSeq" id="WP_007786312.1">
    <property type="nucleotide sequence ID" value="NZ_BJOD01000003.1"/>
</dbReference>
<evidence type="ECO:0000313" key="3">
    <source>
        <dbReference type="EMBL" id="GED24279.1"/>
    </source>
</evidence>
<keyword evidence="3" id="KW-0547">Nucleotide-binding</keyword>
<evidence type="ECO:0000259" key="2">
    <source>
        <dbReference type="Pfam" id="PF16653"/>
    </source>
</evidence>
<sequence>MRVAILGVGGVGQVSACELIKSRFVTKLVLADISIGPAAELAQELRRETDVDIQVKRVDARDVSSVRSILGDIDLLLHIGLPENNLAVMEACLHTRTHYIDTASCGPQWLQKQLSWNDRFRKAGILGIMGLGCDPGFSNIAARYAVDALDEVDAILIRDGDNSVVDYDGFCSYFSPQTAIQECLAKPNYWTASKGEQYFPTPFANKEEFEFPEPIGWLDCYNVEHEEATTLGETIGRAKGCKYVDFKYALHPEFVNTLKVLRYLGLDSDEEIEVKGVRVAPRDVVVTTMPKPVDLAGKIHGYSSVGALVKGRKDNKRKEVYVYTIANHDEVFQKTEFQATIWQTGIPPVVAVDMMAEGLLTITGCIPPELIDPIPFLERLKARGMNWDVIEKTSPLLQIT</sequence>
<dbReference type="PANTHER" id="PTHR43796:SF2">
    <property type="entry name" value="CARBOXYNORSPERMIDINE SYNTHASE"/>
    <property type="match status" value="1"/>
</dbReference>
<evidence type="ECO:0000313" key="4">
    <source>
        <dbReference type="EMBL" id="RNB56500.1"/>
    </source>
</evidence>
<dbReference type="EMBL" id="RHHN01000028">
    <property type="protein sequence ID" value="RNB56500.1"/>
    <property type="molecule type" value="Genomic_DNA"/>
</dbReference>
<reference evidence="3 6" key="2">
    <citation type="submission" date="2019-06" db="EMBL/GenBank/DDBJ databases">
        <title>Whole genome shotgun sequence of Brevibacillus agri NBRC 15538.</title>
        <authorList>
            <person name="Hosoyama A."/>
            <person name="Uohara A."/>
            <person name="Ohji S."/>
            <person name="Ichikawa N."/>
        </authorList>
    </citation>
    <scope>NUCLEOTIDE SEQUENCE [LARGE SCALE GENOMIC DNA]</scope>
    <source>
        <strain evidence="3 6">NBRC 15538</strain>
    </source>
</reference>
<feature type="domain" description="Saccharopine dehydrogenase NADP binding" evidence="1">
    <location>
        <begin position="3"/>
        <end position="126"/>
    </location>
</feature>
<dbReference type="GO" id="GO:0005524">
    <property type="term" value="F:ATP binding"/>
    <property type="evidence" value="ECO:0007669"/>
    <property type="project" value="UniProtKB-KW"/>
</dbReference>
<dbReference type="Proteomes" id="UP000317180">
    <property type="component" value="Unassembled WGS sequence"/>
</dbReference>
<name>A0A3M8AZJ9_9BACL</name>
<dbReference type="InterPro" id="IPR036291">
    <property type="entry name" value="NAD(P)-bd_dom_sf"/>
</dbReference>
<dbReference type="EMBL" id="BJOD01000003">
    <property type="protein sequence ID" value="GED24279.1"/>
    <property type="molecule type" value="Genomic_DNA"/>
</dbReference>
<dbReference type="PANTHER" id="PTHR43796">
    <property type="entry name" value="CARBOXYNORSPERMIDINE SYNTHASE"/>
    <property type="match status" value="1"/>
</dbReference>
<dbReference type="Pfam" id="PF16653">
    <property type="entry name" value="Sacchrp_dh_C"/>
    <property type="match status" value="1"/>
</dbReference>
<gene>
    <name evidence="3" type="ORF">BAG01nite_03810</name>
    <name evidence="4" type="ORF">EB820_09650</name>
</gene>
<dbReference type="InterPro" id="IPR005097">
    <property type="entry name" value="Sacchrp_dh_NADP-bd"/>
</dbReference>
<comment type="caution">
    <text evidence="4">The sequence shown here is derived from an EMBL/GenBank/DDBJ whole genome shotgun (WGS) entry which is preliminary data.</text>
</comment>
<proteinExistence type="predicted"/>
<dbReference type="SUPFAM" id="SSF51735">
    <property type="entry name" value="NAD(P)-binding Rossmann-fold domains"/>
    <property type="match status" value="1"/>
</dbReference>